<dbReference type="CDD" id="cd04776">
    <property type="entry name" value="HTH_GnyR"/>
    <property type="match status" value="1"/>
</dbReference>
<accession>A0ABY5MLL6</accession>
<sequence>MASTFAWAANAAAAKHISDEESYYRIGELAREFDVTLRALRFYEDKGLIRPKRRGTTRLYSSNDRARLSLILLGRKIGFPLSDVKHILDLYDPRGSNVHQLKTVLDKSERQMKQLEQQYFAIEEAVSELSGLIRDIQNRLAHLQVNDNDHSTEYTGAN</sequence>
<dbReference type="RefSeq" id="WP_338530321.1">
    <property type="nucleotide sequence ID" value="NZ_CP030941.1"/>
</dbReference>
<evidence type="ECO:0000313" key="4">
    <source>
        <dbReference type="EMBL" id="UUP18051.1"/>
    </source>
</evidence>
<dbReference type="PANTHER" id="PTHR30204">
    <property type="entry name" value="REDOX-CYCLING DRUG-SENSING TRANSCRIPTIONAL ACTIVATOR SOXR"/>
    <property type="match status" value="1"/>
</dbReference>
<dbReference type="Gene3D" id="1.10.1660.10">
    <property type="match status" value="1"/>
</dbReference>
<dbReference type="PANTHER" id="PTHR30204:SF58">
    <property type="entry name" value="HTH-TYPE TRANSCRIPTIONAL REGULATOR YFMP"/>
    <property type="match status" value="1"/>
</dbReference>
<dbReference type="InterPro" id="IPR000551">
    <property type="entry name" value="MerR-type_HTH_dom"/>
</dbReference>
<protein>
    <submittedName>
        <fullName evidence="4">HTH-type transcriptional regulator ZntR</fullName>
    </submittedName>
</protein>
<feature type="domain" description="HTH merR-type" evidence="3">
    <location>
        <begin position="23"/>
        <end position="90"/>
    </location>
</feature>
<dbReference type="InterPro" id="IPR047057">
    <property type="entry name" value="MerR_fam"/>
</dbReference>
<evidence type="ECO:0000313" key="5">
    <source>
        <dbReference type="Proteomes" id="UP001342418"/>
    </source>
</evidence>
<organism evidence="4 5">
    <name type="scientific">Nitratireductor thuwali</name>
    <dbReference type="NCBI Taxonomy" id="2267699"/>
    <lineage>
        <taxon>Bacteria</taxon>
        <taxon>Pseudomonadati</taxon>
        <taxon>Pseudomonadota</taxon>
        <taxon>Alphaproteobacteria</taxon>
        <taxon>Hyphomicrobiales</taxon>
        <taxon>Phyllobacteriaceae</taxon>
        <taxon>Nitratireductor</taxon>
    </lineage>
</organism>
<reference evidence="4 5" key="1">
    <citation type="submission" date="2018-07" db="EMBL/GenBank/DDBJ databases">
        <title>Genome sequence of Nitratireductor thuwali#1536.</title>
        <authorList>
            <person name="Michoud G."/>
            <person name="Merlino G."/>
            <person name="Sefrji F.O."/>
            <person name="Daffonchio D."/>
        </authorList>
    </citation>
    <scope>NUCLEOTIDE SEQUENCE [LARGE SCALE GENOMIC DNA]</scope>
    <source>
        <strain evidence="5">Nit1536</strain>
    </source>
</reference>
<keyword evidence="2" id="KW-0175">Coiled coil</keyword>
<dbReference type="InterPro" id="IPR009061">
    <property type="entry name" value="DNA-bd_dom_put_sf"/>
</dbReference>
<keyword evidence="1" id="KW-0238">DNA-binding</keyword>
<dbReference type="Pfam" id="PF13411">
    <property type="entry name" value="MerR_1"/>
    <property type="match status" value="1"/>
</dbReference>
<keyword evidence="5" id="KW-1185">Reference proteome</keyword>
<dbReference type="Proteomes" id="UP001342418">
    <property type="component" value="Chromosome"/>
</dbReference>
<dbReference type="SMART" id="SM00422">
    <property type="entry name" value="HTH_MERR"/>
    <property type="match status" value="1"/>
</dbReference>
<evidence type="ECO:0000256" key="2">
    <source>
        <dbReference type="SAM" id="Coils"/>
    </source>
</evidence>
<dbReference type="SUPFAM" id="SSF46955">
    <property type="entry name" value="Putative DNA-binding domain"/>
    <property type="match status" value="1"/>
</dbReference>
<name>A0ABY5MLL6_9HYPH</name>
<gene>
    <name evidence="4" type="primary">zntR_2</name>
    <name evidence="4" type="ORF">NTH_02529</name>
</gene>
<dbReference type="EMBL" id="CP030941">
    <property type="protein sequence ID" value="UUP18051.1"/>
    <property type="molecule type" value="Genomic_DNA"/>
</dbReference>
<evidence type="ECO:0000256" key="1">
    <source>
        <dbReference type="ARBA" id="ARBA00023125"/>
    </source>
</evidence>
<evidence type="ECO:0000259" key="3">
    <source>
        <dbReference type="PROSITE" id="PS50937"/>
    </source>
</evidence>
<dbReference type="PROSITE" id="PS50937">
    <property type="entry name" value="HTH_MERR_2"/>
    <property type="match status" value="1"/>
</dbReference>
<feature type="coiled-coil region" evidence="2">
    <location>
        <begin position="98"/>
        <end position="132"/>
    </location>
</feature>
<proteinExistence type="predicted"/>